<feature type="compositionally biased region" description="Basic and acidic residues" evidence="1">
    <location>
        <begin position="65"/>
        <end position="78"/>
    </location>
</feature>
<reference evidence="2 3" key="1">
    <citation type="submission" date="2024-01" db="EMBL/GenBank/DDBJ databases">
        <title>Genome assemblies of Stephania.</title>
        <authorList>
            <person name="Yang L."/>
        </authorList>
    </citation>
    <scope>NUCLEOTIDE SEQUENCE [LARGE SCALE GENOMIC DNA]</scope>
    <source>
        <strain evidence="2">YNDBR</strain>
        <tissue evidence="2">Leaf</tissue>
    </source>
</reference>
<proteinExistence type="predicted"/>
<organism evidence="2 3">
    <name type="scientific">Stephania yunnanensis</name>
    <dbReference type="NCBI Taxonomy" id="152371"/>
    <lineage>
        <taxon>Eukaryota</taxon>
        <taxon>Viridiplantae</taxon>
        <taxon>Streptophyta</taxon>
        <taxon>Embryophyta</taxon>
        <taxon>Tracheophyta</taxon>
        <taxon>Spermatophyta</taxon>
        <taxon>Magnoliopsida</taxon>
        <taxon>Ranunculales</taxon>
        <taxon>Menispermaceae</taxon>
        <taxon>Menispermoideae</taxon>
        <taxon>Cissampelideae</taxon>
        <taxon>Stephania</taxon>
    </lineage>
</organism>
<feature type="region of interest" description="Disordered" evidence="1">
    <location>
        <begin position="26"/>
        <end position="93"/>
    </location>
</feature>
<dbReference type="AlphaFoldDB" id="A0AAP0JLU5"/>
<dbReference type="Proteomes" id="UP001420932">
    <property type="component" value="Unassembled WGS sequence"/>
</dbReference>
<dbReference type="EMBL" id="JBBNAF010000006">
    <property type="protein sequence ID" value="KAK9135197.1"/>
    <property type="molecule type" value="Genomic_DNA"/>
</dbReference>
<keyword evidence="3" id="KW-1185">Reference proteome</keyword>
<evidence type="ECO:0000313" key="3">
    <source>
        <dbReference type="Proteomes" id="UP001420932"/>
    </source>
</evidence>
<name>A0AAP0JLU5_9MAGN</name>
<comment type="caution">
    <text evidence="2">The sequence shown here is derived from an EMBL/GenBank/DDBJ whole genome shotgun (WGS) entry which is preliminary data.</text>
</comment>
<evidence type="ECO:0000256" key="1">
    <source>
        <dbReference type="SAM" id="MobiDB-lite"/>
    </source>
</evidence>
<gene>
    <name evidence="2" type="ORF">Syun_014527</name>
</gene>
<evidence type="ECO:0000313" key="2">
    <source>
        <dbReference type="EMBL" id="KAK9135197.1"/>
    </source>
</evidence>
<protein>
    <submittedName>
        <fullName evidence="2">Uncharacterized protein</fullName>
    </submittedName>
</protein>
<sequence length="93" mass="9873">MTGMCRTCVVGPVCKEYTEISHHRAARAATHGKKSTMGDDASSAVVRDTQTTNTKASGAELVNSDEDKLVDTAEKNALKVENGTNNSNETNSN</sequence>
<accession>A0AAP0JLU5</accession>
<feature type="compositionally biased region" description="Low complexity" evidence="1">
    <location>
        <begin position="81"/>
        <end position="93"/>
    </location>
</feature>